<protein>
    <submittedName>
        <fullName evidence="3">Uncharacterized protein</fullName>
    </submittedName>
</protein>
<sequence length="297" mass="32022">MAPHLLTRSGSVDAATTPPVSNTVYIVGFTLAGFFAVVAASWIALRFFRHKFQGKRAEARGAAFLNVRGVIQEMDEPVNHILSSAQTTNSVIFPHRAVVPRTPKIVVPSRHDDVPSSQVHAAGSSPSPRPRALSGLNPAHPRHSRASSAQSPSTYRFPPGLHSRESSRSSSSFQARSVRQLFQPVLADELALSRVGEHLLVLQSFDDGWCLAARDNSRNSRSSFSIFNPSRLSSRVESSGDNAGVGFVPAWVFIKPVKGMRVERPIRISSAGGLYPGSGAPESRNSTISGISWSNFG</sequence>
<keyword evidence="2" id="KW-0812">Transmembrane</keyword>
<proteinExistence type="predicted"/>
<name>A0A1B7N5T3_9AGAM</name>
<dbReference type="EMBL" id="KV448221">
    <property type="protein sequence ID" value="OAX40193.1"/>
    <property type="molecule type" value="Genomic_DNA"/>
</dbReference>
<evidence type="ECO:0000313" key="4">
    <source>
        <dbReference type="Proteomes" id="UP000092154"/>
    </source>
</evidence>
<feature type="transmembrane region" description="Helical" evidence="2">
    <location>
        <begin position="24"/>
        <end position="45"/>
    </location>
</feature>
<evidence type="ECO:0000256" key="2">
    <source>
        <dbReference type="SAM" id="Phobius"/>
    </source>
</evidence>
<dbReference type="OrthoDB" id="5340910at2759"/>
<dbReference type="STRING" id="1314800.A0A1B7N5T3"/>
<dbReference type="InParanoid" id="A0A1B7N5T3"/>
<evidence type="ECO:0000313" key="3">
    <source>
        <dbReference type="EMBL" id="OAX40193.1"/>
    </source>
</evidence>
<keyword evidence="2" id="KW-0472">Membrane</keyword>
<dbReference type="Proteomes" id="UP000092154">
    <property type="component" value="Unassembled WGS sequence"/>
</dbReference>
<keyword evidence="2" id="KW-1133">Transmembrane helix</keyword>
<gene>
    <name evidence="3" type="ORF">K503DRAFT_20199</name>
</gene>
<dbReference type="AlphaFoldDB" id="A0A1B7N5T3"/>
<feature type="region of interest" description="Disordered" evidence="1">
    <location>
        <begin position="107"/>
        <end position="171"/>
    </location>
</feature>
<reference evidence="3 4" key="1">
    <citation type="submission" date="2016-06" db="EMBL/GenBank/DDBJ databases">
        <title>Comparative genomics of the ectomycorrhizal sister species Rhizopogon vinicolor and Rhizopogon vesiculosus (Basidiomycota: Boletales) reveals a divergence of the mating type B locus.</title>
        <authorList>
            <consortium name="DOE Joint Genome Institute"/>
            <person name="Mujic A.B."/>
            <person name="Kuo A."/>
            <person name="Tritt A."/>
            <person name="Lipzen A."/>
            <person name="Chen C."/>
            <person name="Johnson J."/>
            <person name="Sharma A."/>
            <person name="Barry K."/>
            <person name="Grigoriev I.V."/>
            <person name="Spatafora J.W."/>
        </authorList>
    </citation>
    <scope>NUCLEOTIDE SEQUENCE [LARGE SCALE GENOMIC DNA]</scope>
    <source>
        <strain evidence="3 4">AM-OR11-026</strain>
    </source>
</reference>
<evidence type="ECO:0000256" key="1">
    <source>
        <dbReference type="SAM" id="MobiDB-lite"/>
    </source>
</evidence>
<organism evidence="3 4">
    <name type="scientific">Rhizopogon vinicolor AM-OR11-026</name>
    <dbReference type="NCBI Taxonomy" id="1314800"/>
    <lineage>
        <taxon>Eukaryota</taxon>
        <taxon>Fungi</taxon>
        <taxon>Dikarya</taxon>
        <taxon>Basidiomycota</taxon>
        <taxon>Agaricomycotina</taxon>
        <taxon>Agaricomycetes</taxon>
        <taxon>Agaricomycetidae</taxon>
        <taxon>Boletales</taxon>
        <taxon>Suillineae</taxon>
        <taxon>Rhizopogonaceae</taxon>
        <taxon>Rhizopogon</taxon>
    </lineage>
</organism>
<keyword evidence="4" id="KW-1185">Reference proteome</keyword>
<accession>A0A1B7N5T3</accession>